<organism evidence="2 3">
    <name type="scientific">Methylobacterium adhaesivum</name>
    <dbReference type="NCBI Taxonomy" id="333297"/>
    <lineage>
        <taxon>Bacteria</taxon>
        <taxon>Pseudomonadati</taxon>
        <taxon>Pseudomonadota</taxon>
        <taxon>Alphaproteobacteria</taxon>
        <taxon>Hyphomicrobiales</taxon>
        <taxon>Methylobacteriaceae</taxon>
        <taxon>Methylobacterium</taxon>
    </lineage>
</organism>
<keyword evidence="3" id="KW-1185">Reference proteome</keyword>
<gene>
    <name evidence="2" type="ORF">QWZ12_07395</name>
</gene>
<reference evidence="3" key="1">
    <citation type="journal article" date="2019" name="Int. J. Syst. Evol. Microbiol.">
        <title>The Global Catalogue of Microorganisms (GCM) 10K type strain sequencing project: providing services to taxonomists for standard genome sequencing and annotation.</title>
        <authorList>
            <consortium name="The Broad Institute Genomics Platform"/>
            <consortium name="The Broad Institute Genome Sequencing Center for Infectious Disease"/>
            <person name="Wu L."/>
            <person name="Ma J."/>
        </authorList>
    </citation>
    <scope>NUCLEOTIDE SEQUENCE [LARGE SCALE GENOMIC DNA]</scope>
    <source>
        <strain evidence="3">CECT 7069</strain>
    </source>
</reference>
<dbReference type="RefSeq" id="WP_238227613.1">
    <property type="nucleotide sequence ID" value="NZ_BPQD01000030.1"/>
</dbReference>
<accession>A0ABT8BG53</accession>
<name>A0ABT8BG53_9HYPH</name>
<feature type="signal peptide" evidence="1">
    <location>
        <begin position="1"/>
        <end position="17"/>
    </location>
</feature>
<comment type="caution">
    <text evidence="2">The sequence shown here is derived from an EMBL/GenBank/DDBJ whole genome shotgun (WGS) entry which is preliminary data.</text>
</comment>
<keyword evidence="1" id="KW-0732">Signal</keyword>
<evidence type="ECO:0000256" key="1">
    <source>
        <dbReference type="SAM" id="SignalP"/>
    </source>
</evidence>
<protein>
    <submittedName>
        <fullName evidence="2">Uncharacterized protein</fullName>
    </submittedName>
</protein>
<evidence type="ECO:0000313" key="3">
    <source>
        <dbReference type="Proteomes" id="UP001224644"/>
    </source>
</evidence>
<evidence type="ECO:0000313" key="2">
    <source>
        <dbReference type="EMBL" id="MDN3590437.1"/>
    </source>
</evidence>
<proteinExistence type="predicted"/>
<sequence>MRYILPVLLAVAVPAAAWDLDCETEKRLFPQVGSTSDMRQVIEFAVIVALCSEVKRGPNAGWPFKALLVCYGYTPPDVPGLRADVPGLRAYVRYETARVVVDPRESKKLTPIQGWCDGARRLDGINSIGGIVDGIVNRDGTSAYSECHFQRNCPNTFCQ</sequence>
<feature type="chain" id="PRO_5047060844" evidence="1">
    <location>
        <begin position="18"/>
        <end position="159"/>
    </location>
</feature>
<dbReference type="EMBL" id="JAUFPX010000004">
    <property type="protein sequence ID" value="MDN3590437.1"/>
    <property type="molecule type" value="Genomic_DNA"/>
</dbReference>
<dbReference type="Proteomes" id="UP001224644">
    <property type="component" value="Unassembled WGS sequence"/>
</dbReference>